<reference evidence="4" key="1">
    <citation type="journal article" date="2014" name="Proc. Natl. Acad. Sci. U.S.A.">
        <title>Extensive sampling of basidiomycete genomes demonstrates inadequacy of the white-rot/brown-rot paradigm for wood decay fungi.</title>
        <authorList>
            <person name="Riley R."/>
            <person name="Salamov A.A."/>
            <person name="Brown D.W."/>
            <person name="Nagy L.G."/>
            <person name="Floudas D."/>
            <person name="Held B.W."/>
            <person name="Levasseur A."/>
            <person name="Lombard V."/>
            <person name="Morin E."/>
            <person name="Otillar R."/>
            <person name="Lindquist E.A."/>
            <person name="Sun H."/>
            <person name="LaButti K.M."/>
            <person name="Schmutz J."/>
            <person name="Jabbour D."/>
            <person name="Luo H."/>
            <person name="Baker S.E."/>
            <person name="Pisabarro A.G."/>
            <person name="Walton J.D."/>
            <person name="Blanchette R.A."/>
            <person name="Henrissat B."/>
            <person name="Martin F."/>
            <person name="Cullen D."/>
            <person name="Hibbett D.S."/>
            <person name="Grigoriev I.V."/>
        </authorList>
    </citation>
    <scope>NUCLEOTIDE SEQUENCE [LARGE SCALE GENOMIC DNA]</scope>
    <source>
        <strain evidence="4">FD-172 SS1</strain>
    </source>
</reference>
<feature type="region of interest" description="Disordered" evidence="1">
    <location>
        <begin position="245"/>
        <end position="266"/>
    </location>
</feature>
<dbReference type="HOGENOM" id="CLU_044121_2_1_1"/>
<keyword evidence="4" id="KW-1185">Reference proteome</keyword>
<dbReference type="STRING" id="930990.A0A067LYW8"/>
<sequence>MDADTPEDTFTEEHRRLADADPFELNPSEVFWVAHQPFLESRGYQLRPRYRPGWVKSWKRTPGFNVEDAISPVMPAFRVMDATRMSDGRVVILKRIKKALYETEIEISHYLSQEAFLSDPRNHCAPLLDILYPEASEIAFLVLPLLRHFKNPKMQSRQDAVDFVGQTLEGLVFMHEKGVAHRDCALYNIMMDPKDLYPEGYHPQRDFLTLDATRYAPVRRRHQVPFPRYYFIDFGISVRFRDGEPPIASGTDGQDRTVPELQPKQDPTEPVEYNAFLLDVYILGNLYKNELLMKYRGLAFLVPLIDRMTAKVPAQRPSAAEALELLQACRKRLLPLGIYRPIIPVKDGIAIRVAREAWYWGQRVTTIRRSA</sequence>
<dbReference type="InterPro" id="IPR011009">
    <property type="entry name" value="Kinase-like_dom_sf"/>
</dbReference>
<gene>
    <name evidence="3" type="ORF">BOTBODRAFT_38661</name>
</gene>
<dbReference type="SMART" id="SM00220">
    <property type="entry name" value="S_TKc"/>
    <property type="match status" value="1"/>
</dbReference>
<dbReference type="SUPFAM" id="SSF56112">
    <property type="entry name" value="Protein kinase-like (PK-like)"/>
    <property type="match status" value="1"/>
</dbReference>
<evidence type="ECO:0000256" key="1">
    <source>
        <dbReference type="SAM" id="MobiDB-lite"/>
    </source>
</evidence>
<protein>
    <recommendedName>
        <fullName evidence="2">Protein kinase domain-containing protein</fullName>
    </recommendedName>
</protein>
<dbReference type="GO" id="GO:0004672">
    <property type="term" value="F:protein kinase activity"/>
    <property type="evidence" value="ECO:0007669"/>
    <property type="project" value="InterPro"/>
</dbReference>
<name>A0A067LYW8_BOTB1</name>
<evidence type="ECO:0000313" key="3">
    <source>
        <dbReference type="EMBL" id="KDQ07575.1"/>
    </source>
</evidence>
<dbReference type="EMBL" id="KL198104">
    <property type="protein sequence ID" value="KDQ07575.1"/>
    <property type="molecule type" value="Genomic_DNA"/>
</dbReference>
<dbReference type="AlphaFoldDB" id="A0A067LYW8"/>
<dbReference type="Proteomes" id="UP000027195">
    <property type="component" value="Unassembled WGS sequence"/>
</dbReference>
<proteinExistence type="predicted"/>
<accession>A0A067LYW8</accession>
<dbReference type="PROSITE" id="PS50011">
    <property type="entry name" value="PROTEIN_KINASE_DOM"/>
    <property type="match status" value="1"/>
</dbReference>
<dbReference type="InParanoid" id="A0A067LYW8"/>
<dbReference type="Gene3D" id="1.10.510.10">
    <property type="entry name" value="Transferase(Phosphotransferase) domain 1"/>
    <property type="match status" value="1"/>
</dbReference>
<evidence type="ECO:0000259" key="2">
    <source>
        <dbReference type="PROSITE" id="PS50011"/>
    </source>
</evidence>
<feature type="domain" description="Protein kinase" evidence="2">
    <location>
        <begin position="59"/>
        <end position="371"/>
    </location>
</feature>
<dbReference type="GO" id="GO:0005524">
    <property type="term" value="F:ATP binding"/>
    <property type="evidence" value="ECO:0007669"/>
    <property type="project" value="InterPro"/>
</dbReference>
<dbReference type="OrthoDB" id="5987198at2759"/>
<evidence type="ECO:0000313" key="4">
    <source>
        <dbReference type="Proteomes" id="UP000027195"/>
    </source>
</evidence>
<dbReference type="InterPro" id="IPR000719">
    <property type="entry name" value="Prot_kinase_dom"/>
</dbReference>
<organism evidence="3 4">
    <name type="scientific">Botryobasidium botryosum (strain FD-172 SS1)</name>
    <dbReference type="NCBI Taxonomy" id="930990"/>
    <lineage>
        <taxon>Eukaryota</taxon>
        <taxon>Fungi</taxon>
        <taxon>Dikarya</taxon>
        <taxon>Basidiomycota</taxon>
        <taxon>Agaricomycotina</taxon>
        <taxon>Agaricomycetes</taxon>
        <taxon>Cantharellales</taxon>
        <taxon>Botryobasidiaceae</taxon>
        <taxon>Botryobasidium</taxon>
    </lineage>
</organism>